<dbReference type="SUPFAM" id="SSF48498">
    <property type="entry name" value="Tetracyclin repressor-like, C-terminal domain"/>
    <property type="match status" value="1"/>
</dbReference>
<evidence type="ECO:0000256" key="4">
    <source>
        <dbReference type="PROSITE-ProRule" id="PRU00335"/>
    </source>
</evidence>
<evidence type="ECO:0000256" key="5">
    <source>
        <dbReference type="SAM" id="MobiDB-lite"/>
    </source>
</evidence>
<dbReference type="PANTHER" id="PTHR30055:SF234">
    <property type="entry name" value="HTH-TYPE TRANSCRIPTIONAL REGULATOR BETI"/>
    <property type="match status" value="1"/>
</dbReference>
<evidence type="ECO:0000313" key="7">
    <source>
        <dbReference type="EMBL" id="MBB5072085.1"/>
    </source>
</evidence>
<dbReference type="InterPro" id="IPR001647">
    <property type="entry name" value="HTH_TetR"/>
</dbReference>
<keyword evidence="1" id="KW-0805">Transcription regulation</keyword>
<comment type="caution">
    <text evidence="7">The sequence shown here is derived from an EMBL/GenBank/DDBJ whole genome shotgun (WGS) entry which is preliminary data.</text>
</comment>
<feature type="region of interest" description="Disordered" evidence="5">
    <location>
        <begin position="1"/>
        <end position="26"/>
    </location>
</feature>
<dbReference type="InterPro" id="IPR009057">
    <property type="entry name" value="Homeodomain-like_sf"/>
</dbReference>
<dbReference type="InterPro" id="IPR036271">
    <property type="entry name" value="Tet_transcr_reg_TetR-rel_C_sf"/>
</dbReference>
<evidence type="ECO:0000313" key="8">
    <source>
        <dbReference type="Proteomes" id="UP000580474"/>
    </source>
</evidence>
<keyword evidence="2 4" id="KW-0238">DNA-binding</keyword>
<dbReference type="GO" id="GO:0003700">
    <property type="term" value="F:DNA-binding transcription factor activity"/>
    <property type="evidence" value="ECO:0007669"/>
    <property type="project" value="TreeGrafter"/>
</dbReference>
<name>A0A840NQ22_9PSEU</name>
<proteinExistence type="predicted"/>
<sequence length="228" mass="24667">MNAPDPAARADQATAGAARRGTARTQEQRRADLLDRLCALFLEEGFARFTLDDLAARLHCSKSTLYTLAGSKEQLAVRVVGQFFKNATAGIERSVAEVTDVRARMRAYLDAAAEQLRPASRRFIADMAANAATSATYQANARAAAENMRRYIRDGVRDGVFREVHAAFVAEMVSGTIGAIQRGEIAERTGLTDAEAFAELSQFLMGGLFEPVADDSRITPLVAEHTGP</sequence>
<gene>
    <name evidence="7" type="ORF">BJ969_005173</name>
</gene>
<dbReference type="Gene3D" id="1.10.10.60">
    <property type="entry name" value="Homeodomain-like"/>
    <property type="match status" value="1"/>
</dbReference>
<organism evidence="7 8">
    <name type="scientific">Saccharopolyspora gloriosae</name>
    <dbReference type="NCBI Taxonomy" id="455344"/>
    <lineage>
        <taxon>Bacteria</taxon>
        <taxon>Bacillati</taxon>
        <taxon>Actinomycetota</taxon>
        <taxon>Actinomycetes</taxon>
        <taxon>Pseudonocardiales</taxon>
        <taxon>Pseudonocardiaceae</taxon>
        <taxon>Saccharopolyspora</taxon>
    </lineage>
</organism>
<evidence type="ECO:0000256" key="1">
    <source>
        <dbReference type="ARBA" id="ARBA00023015"/>
    </source>
</evidence>
<feature type="compositionally biased region" description="Low complexity" evidence="5">
    <location>
        <begin position="1"/>
        <end position="25"/>
    </location>
</feature>
<feature type="DNA-binding region" description="H-T-H motif" evidence="4">
    <location>
        <begin position="50"/>
        <end position="69"/>
    </location>
</feature>
<dbReference type="InterPro" id="IPR050109">
    <property type="entry name" value="HTH-type_TetR-like_transc_reg"/>
</dbReference>
<dbReference type="Gene3D" id="1.10.357.10">
    <property type="entry name" value="Tetracycline Repressor, domain 2"/>
    <property type="match status" value="1"/>
</dbReference>
<dbReference type="SUPFAM" id="SSF46689">
    <property type="entry name" value="Homeodomain-like"/>
    <property type="match status" value="1"/>
</dbReference>
<accession>A0A840NQ22</accession>
<reference evidence="7 8" key="1">
    <citation type="submission" date="2020-08" db="EMBL/GenBank/DDBJ databases">
        <title>Sequencing the genomes of 1000 actinobacteria strains.</title>
        <authorList>
            <person name="Klenk H.-P."/>
        </authorList>
    </citation>
    <scope>NUCLEOTIDE SEQUENCE [LARGE SCALE GENOMIC DNA]</scope>
    <source>
        <strain evidence="7 8">DSM 45582</strain>
    </source>
</reference>
<dbReference type="Proteomes" id="UP000580474">
    <property type="component" value="Unassembled WGS sequence"/>
</dbReference>
<protein>
    <submittedName>
        <fullName evidence="7">AcrR family transcriptional regulator</fullName>
    </submittedName>
</protein>
<dbReference type="PANTHER" id="PTHR30055">
    <property type="entry name" value="HTH-TYPE TRANSCRIPTIONAL REGULATOR RUTR"/>
    <property type="match status" value="1"/>
</dbReference>
<evidence type="ECO:0000256" key="3">
    <source>
        <dbReference type="ARBA" id="ARBA00023163"/>
    </source>
</evidence>
<dbReference type="Pfam" id="PF00440">
    <property type="entry name" value="TetR_N"/>
    <property type="match status" value="1"/>
</dbReference>
<evidence type="ECO:0000259" key="6">
    <source>
        <dbReference type="PROSITE" id="PS50977"/>
    </source>
</evidence>
<dbReference type="RefSeq" id="WP_184483177.1">
    <property type="nucleotide sequence ID" value="NZ_JACHIV010000001.1"/>
</dbReference>
<keyword evidence="3" id="KW-0804">Transcription</keyword>
<evidence type="ECO:0000256" key="2">
    <source>
        <dbReference type="ARBA" id="ARBA00023125"/>
    </source>
</evidence>
<dbReference type="EMBL" id="JACHIV010000001">
    <property type="protein sequence ID" value="MBB5072085.1"/>
    <property type="molecule type" value="Genomic_DNA"/>
</dbReference>
<dbReference type="GO" id="GO:0000976">
    <property type="term" value="F:transcription cis-regulatory region binding"/>
    <property type="evidence" value="ECO:0007669"/>
    <property type="project" value="TreeGrafter"/>
</dbReference>
<feature type="domain" description="HTH tetR-type" evidence="6">
    <location>
        <begin position="27"/>
        <end position="87"/>
    </location>
</feature>
<keyword evidence="8" id="KW-1185">Reference proteome</keyword>
<dbReference type="PROSITE" id="PS50977">
    <property type="entry name" value="HTH_TETR_2"/>
    <property type="match status" value="1"/>
</dbReference>
<dbReference type="AlphaFoldDB" id="A0A840NQ22"/>